<protein>
    <submittedName>
        <fullName evidence="1">Uncharacterized protein</fullName>
    </submittedName>
</protein>
<reference evidence="1 2" key="1">
    <citation type="journal article" date="2018" name="Front. Plant Sci.">
        <title>Red Clover (Trifolium pratense) and Zigzag Clover (T. medium) - A Picture of Genomic Similarities and Differences.</title>
        <authorList>
            <person name="Dluhosova J."/>
            <person name="Istvanek J."/>
            <person name="Nedelnik J."/>
            <person name="Repkova J."/>
        </authorList>
    </citation>
    <scope>NUCLEOTIDE SEQUENCE [LARGE SCALE GENOMIC DNA]</scope>
    <source>
        <strain evidence="2">cv. 10/8</strain>
        <tissue evidence="1">Leaf</tissue>
    </source>
</reference>
<sequence>MLCFVDQLGSAVVEDLSDTDDEVDDAIRSHFNRPPPKRVPKKG</sequence>
<organism evidence="1 2">
    <name type="scientific">Trifolium medium</name>
    <dbReference type="NCBI Taxonomy" id="97028"/>
    <lineage>
        <taxon>Eukaryota</taxon>
        <taxon>Viridiplantae</taxon>
        <taxon>Streptophyta</taxon>
        <taxon>Embryophyta</taxon>
        <taxon>Tracheophyta</taxon>
        <taxon>Spermatophyta</taxon>
        <taxon>Magnoliopsida</taxon>
        <taxon>eudicotyledons</taxon>
        <taxon>Gunneridae</taxon>
        <taxon>Pentapetalae</taxon>
        <taxon>rosids</taxon>
        <taxon>fabids</taxon>
        <taxon>Fabales</taxon>
        <taxon>Fabaceae</taxon>
        <taxon>Papilionoideae</taxon>
        <taxon>50 kb inversion clade</taxon>
        <taxon>NPAAA clade</taxon>
        <taxon>Hologalegina</taxon>
        <taxon>IRL clade</taxon>
        <taxon>Trifolieae</taxon>
        <taxon>Trifolium</taxon>
    </lineage>
</organism>
<keyword evidence="2" id="KW-1185">Reference proteome</keyword>
<comment type="caution">
    <text evidence="1">The sequence shown here is derived from an EMBL/GenBank/DDBJ whole genome shotgun (WGS) entry which is preliminary data.</text>
</comment>
<dbReference type="EMBL" id="LXQA010530141">
    <property type="protein sequence ID" value="MCI57504.1"/>
    <property type="molecule type" value="Genomic_DNA"/>
</dbReference>
<dbReference type="AlphaFoldDB" id="A0A392TAD3"/>
<accession>A0A392TAD3</accession>
<feature type="non-terminal residue" evidence="1">
    <location>
        <position position="43"/>
    </location>
</feature>
<evidence type="ECO:0000313" key="1">
    <source>
        <dbReference type="EMBL" id="MCI57504.1"/>
    </source>
</evidence>
<name>A0A392TAD3_9FABA</name>
<dbReference type="Proteomes" id="UP000265520">
    <property type="component" value="Unassembled WGS sequence"/>
</dbReference>
<evidence type="ECO:0000313" key="2">
    <source>
        <dbReference type="Proteomes" id="UP000265520"/>
    </source>
</evidence>
<proteinExistence type="predicted"/>